<evidence type="ECO:0000313" key="2">
    <source>
        <dbReference type="Proteomes" id="UP000299102"/>
    </source>
</evidence>
<proteinExistence type="predicted"/>
<dbReference type="Proteomes" id="UP000299102">
    <property type="component" value="Unassembled WGS sequence"/>
</dbReference>
<evidence type="ECO:0000313" key="1">
    <source>
        <dbReference type="EMBL" id="GBP26316.1"/>
    </source>
</evidence>
<protein>
    <submittedName>
        <fullName evidence="1">Uncharacterized protein</fullName>
    </submittedName>
</protein>
<dbReference type="OrthoDB" id="8154951at2759"/>
<gene>
    <name evidence="1" type="ORF">EVAR_95487_1</name>
</gene>
<dbReference type="AlphaFoldDB" id="A0A4C1UK25"/>
<dbReference type="EMBL" id="BGZK01000179">
    <property type="protein sequence ID" value="GBP26316.1"/>
    <property type="molecule type" value="Genomic_DNA"/>
</dbReference>
<name>A0A4C1UK25_EUMVA</name>
<organism evidence="1 2">
    <name type="scientific">Eumeta variegata</name>
    <name type="common">Bagworm moth</name>
    <name type="synonym">Eumeta japonica</name>
    <dbReference type="NCBI Taxonomy" id="151549"/>
    <lineage>
        <taxon>Eukaryota</taxon>
        <taxon>Metazoa</taxon>
        <taxon>Ecdysozoa</taxon>
        <taxon>Arthropoda</taxon>
        <taxon>Hexapoda</taxon>
        <taxon>Insecta</taxon>
        <taxon>Pterygota</taxon>
        <taxon>Neoptera</taxon>
        <taxon>Endopterygota</taxon>
        <taxon>Lepidoptera</taxon>
        <taxon>Glossata</taxon>
        <taxon>Ditrysia</taxon>
        <taxon>Tineoidea</taxon>
        <taxon>Psychidae</taxon>
        <taxon>Oiketicinae</taxon>
        <taxon>Eumeta</taxon>
    </lineage>
</organism>
<accession>A0A4C1UK25</accession>
<sequence>MLRECSIFPIERPALQVLGDSPMQIEAINAKTISRFTALCGFRANVRNAFLRRQYNPDISSKEIELSIGRIVHYLRIRLLQLFFTVVQIRFRLPLNTLFLCLLSSKRSNGFKSGEQAVHEIGPDRPITFRETLHRDILERSEHSALGTHLAGTTFLCKCLMARLLVNLVDGSVESPVDLAIQRIRQLKRTNYLTIQNSGPHVNFE</sequence>
<comment type="caution">
    <text evidence="1">The sequence shown here is derived from an EMBL/GenBank/DDBJ whole genome shotgun (WGS) entry which is preliminary data.</text>
</comment>
<keyword evidence="2" id="KW-1185">Reference proteome</keyword>
<reference evidence="1 2" key="1">
    <citation type="journal article" date="2019" name="Commun. Biol.">
        <title>The bagworm genome reveals a unique fibroin gene that provides high tensile strength.</title>
        <authorList>
            <person name="Kono N."/>
            <person name="Nakamura H."/>
            <person name="Ohtoshi R."/>
            <person name="Tomita M."/>
            <person name="Numata K."/>
            <person name="Arakawa K."/>
        </authorList>
    </citation>
    <scope>NUCLEOTIDE SEQUENCE [LARGE SCALE GENOMIC DNA]</scope>
</reference>